<evidence type="ECO:0000313" key="2">
    <source>
        <dbReference type="Proteomes" id="UP000249547"/>
    </source>
</evidence>
<sequence>MFRRFFIPLLGDGSQLIFLLYSNMKYLIPILLIFLVACEGVEETGFQTGNDTIPYAAVLKYSDSVFKSHQADTVFLFVNPRMSLLIGHPFEPTEKHSIIVRLINDSTANLLVLHDRSGTWDTLVNERSISVQLRNEELSLDFEDYDGDNMHDLIFTKSKWDQPQGEVADLWLYKHKQLVRIKNFDHIINPVYDEVTHRYYGQEGLGYNSMNVYVSEYKLVNDHVERSIVVRCLLNKAKDSCLVVMNDVPTLTIPVKDAYKYMPAYFQQEVKDNFESEKK</sequence>
<dbReference type="AlphaFoldDB" id="A0A327R1N6"/>
<accession>A0A327R1N6</accession>
<dbReference type="Proteomes" id="UP000249547">
    <property type="component" value="Unassembled WGS sequence"/>
</dbReference>
<comment type="caution">
    <text evidence="1">The sequence shown here is derived from an EMBL/GenBank/DDBJ whole genome shotgun (WGS) entry which is preliminary data.</text>
</comment>
<protein>
    <submittedName>
        <fullName evidence="1">Uncharacterized protein</fullName>
    </submittedName>
</protein>
<evidence type="ECO:0000313" key="1">
    <source>
        <dbReference type="EMBL" id="RAJ10570.1"/>
    </source>
</evidence>
<name>A0A327R1N6_9BACT</name>
<dbReference type="EMBL" id="QLLL01000001">
    <property type="protein sequence ID" value="RAJ10570.1"/>
    <property type="molecule type" value="Genomic_DNA"/>
</dbReference>
<keyword evidence="2" id="KW-1185">Reference proteome</keyword>
<proteinExistence type="predicted"/>
<reference evidence="1 2" key="1">
    <citation type="submission" date="2018-06" db="EMBL/GenBank/DDBJ databases">
        <title>Genomic Encyclopedia of Archaeal and Bacterial Type Strains, Phase II (KMG-II): from individual species to whole genera.</title>
        <authorList>
            <person name="Goeker M."/>
        </authorList>
    </citation>
    <scope>NUCLEOTIDE SEQUENCE [LARGE SCALE GENOMIC DNA]</scope>
    <source>
        <strain evidence="1 2">DSM 23857</strain>
    </source>
</reference>
<organism evidence="1 2">
    <name type="scientific">Chitinophaga skermanii</name>
    <dbReference type="NCBI Taxonomy" id="331697"/>
    <lineage>
        <taxon>Bacteria</taxon>
        <taxon>Pseudomonadati</taxon>
        <taxon>Bacteroidota</taxon>
        <taxon>Chitinophagia</taxon>
        <taxon>Chitinophagales</taxon>
        <taxon>Chitinophagaceae</taxon>
        <taxon>Chitinophaga</taxon>
    </lineage>
</organism>
<gene>
    <name evidence="1" type="ORF">LX64_00174</name>
</gene>